<feature type="non-terminal residue" evidence="1">
    <location>
        <position position="180"/>
    </location>
</feature>
<feature type="non-terminal residue" evidence="1">
    <location>
        <position position="1"/>
    </location>
</feature>
<sequence>SMTQDVCVPVLPVLLIPVSMNQDVCVPVLPVLIPGQCSQHEPGCVCTRPARAADPRSVQLRYEPGCCVVPGLPVLVLIPGQLQSALNQDQDVCNTVPARAADPRSAAVSMNPEIVCVYPVLPVMMIPVLLIPGQCRLSVAAALTLLRSASAPVCHEAGRVYLATVHYDVRPPSHRGGRVK</sequence>
<gene>
    <name evidence="1" type="ORF">KUCAC02_024198</name>
</gene>
<protein>
    <submittedName>
        <fullName evidence="1">Uncharacterized protein</fullName>
    </submittedName>
</protein>
<accession>A0ACB9WIT7</accession>
<keyword evidence="2" id="KW-1185">Reference proteome</keyword>
<organism evidence="1 2">
    <name type="scientific">Chaenocephalus aceratus</name>
    <name type="common">Blackfin icefish</name>
    <name type="synonym">Chaenichthys aceratus</name>
    <dbReference type="NCBI Taxonomy" id="36190"/>
    <lineage>
        <taxon>Eukaryota</taxon>
        <taxon>Metazoa</taxon>
        <taxon>Chordata</taxon>
        <taxon>Craniata</taxon>
        <taxon>Vertebrata</taxon>
        <taxon>Euteleostomi</taxon>
        <taxon>Actinopterygii</taxon>
        <taxon>Neopterygii</taxon>
        <taxon>Teleostei</taxon>
        <taxon>Neoteleostei</taxon>
        <taxon>Acanthomorphata</taxon>
        <taxon>Eupercaria</taxon>
        <taxon>Perciformes</taxon>
        <taxon>Notothenioidei</taxon>
        <taxon>Channichthyidae</taxon>
        <taxon>Chaenocephalus</taxon>
    </lineage>
</organism>
<reference evidence="1" key="1">
    <citation type="submission" date="2022-05" db="EMBL/GenBank/DDBJ databases">
        <title>Chromosome-level genome of Chaenocephalus aceratus.</title>
        <authorList>
            <person name="Park H."/>
        </authorList>
    </citation>
    <scope>NUCLEOTIDE SEQUENCE</scope>
    <source>
        <strain evidence="1">KU_202001</strain>
    </source>
</reference>
<proteinExistence type="predicted"/>
<evidence type="ECO:0000313" key="2">
    <source>
        <dbReference type="Proteomes" id="UP001057452"/>
    </source>
</evidence>
<dbReference type="EMBL" id="CM043806">
    <property type="protein sequence ID" value="KAI4812831.1"/>
    <property type="molecule type" value="Genomic_DNA"/>
</dbReference>
<comment type="caution">
    <text evidence="1">The sequence shown here is derived from an EMBL/GenBank/DDBJ whole genome shotgun (WGS) entry which is preliminary data.</text>
</comment>
<name>A0ACB9WIT7_CHAAC</name>
<dbReference type="Proteomes" id="UP001057452">
    <property type="component" value="Chromosome 22"/>
</dbReference>
<evidence type="ECO:0000313" key="1">
    <source>
        <dbReference type="EMBL" id="KAI4812831.1"/>
    </source>
</evidence>